<dbReference type="InterPro" id="IPR001138">
    <property type="entry name" value="Zn2Cys6_DnaBD"/>
</dbReference>
<dbReference type="SUPFAM" id="SSF57701">
    <property type="entry name" value="Zn2/Cys6 DNA-binding domain"/>
    <property type="match status" value="1"/>
</dbReference>
<proteinExistence type="predicted"/>
<protein>
    <submittedName>
        <fullName evidence="3">Related to regulatory protein involved in control of sterol uptake</fullName>
    </submittedName>
</protein>
<dbReference type="STRING" id="914237.A0A1E1LJ53"/>
<dbReference type="Pfam" id="PF00172">
    <property type="entry name" value="Zn_clus"/>
    <property type="match status" value="1"/>
</dbReference>
<dbReference type="InterPro" id="IPR036864">
    <property type="entry name" value="Zn2-C6_fun-type_DNA-bd_sf"/>
</dbReference>
<evidence type="ECO:0000259" key="2">
    <source>
        <dbReference type="PROSITE" id="PS50048"/>
    </source>
</evidence>
<dbReference type="AlphaFoldDB" id="A0A1E1LJ53"/>
<dbReference type="PANTHER" id="PTHR47657:SF7">
    <property type="entry name" value="STEROL REGULATORY ELEMENT-BINDING PROTEIN ECM22"/>
    <property type="match status" value="1"/>
</dbReference>
<keyword evidence="1" id="KW-0539">Nucleus</keyword>
<keyword evidence="4" id="KW-1185">Reference proteome</keyword>
<dbReference type="PANTHER" id="PTHR47657">
    <property type="entry name" value="STEROL REGULATORY ELEMENT-BINDING PROTEIN ECM22"/>
    <property type="match status" value="1"/>
</dbReference>
<sequence>MSSDFIPKRPHKKSRGGCGTCKSRKVKCNEAKPKCAFCEKRDLECVYIARSTKSSSIEMSQNSLSPTSSGSLGDDFLFDFDFNEDIEIINRDWEMALVTSSPPPEKLPSIGFLSSVDLRYMHQWSTSTWTTLAVGDWSNEVLRIEVPRLAFEFGFLQDCMLGLASLHQQQLLPDPQQAIRQTAIYRARALSSFRTALADLQWGTRKYEAALITSLLLVLLCSKDYIMDEGELIAVNWLVLYRGLSTVISLKSYEDIQSLSVSPIFRREAAPLKELPVVPKILMRMVREIEPTDPDFLILEHYCSALDALGMLYGQLRESGPGPDLSIRVVTWPSFINHAIASGAQQRRPRVLVILAYYMVFMRLVRDLWWVDGIAQQEFGTLIRLLDKRWLPYVEIPIRAMMMSTDKEVTEFLLR</sequence>
<dbReference type="CDD" id="cd00067">
    <property type="entry name" value="GAL4"/>
    <property type="match status" value="1"/>
</dbReference>
<dbReference type="EMBL" id="FJUW01000056">
    <property type="protein sequence ID" value="CZT10513.1"/>
    <property type="molecule type" value="Genomic_DNA"/>
</dbReference>
<dbReference type="InterPro" id="IPR052400">
    <property type="entry name" value="Zn2-C6_fungal_TF"/>
</dbReference>
<organism evidence="3 4">
    <name type="scientific">Rhynchosporium graminicola</name>
    <dbReference type="NCBI Taxonomy" id="2792576"/>
    <lineage>
        <taxon>Eukaryota</taxon>
        <taxon>Fungi</taxon>
        <taxon>Dikarya</taxon>
        <taxon>Ascomycota</taxon>
        <taxon>Pezizomycotina</taxon>
        <taxon>Leotiomycetes</taxon>
        <taxon>Helotiales</taxon>
        <taxon>Ploettnerulaceae</taxon>
        <taxon>Rhynchosporium</taxon>
    </lineage>
</organism>
<dbReference type="SMART" id="SM00066">
    <property type="entry name" value="GAL4"/>
    <property type="match status" value="1"/>
</dbReference>
<dbReference type="PROSITE" id="PS00463">
    <property type="entry name" value="ZN2_CY6_FUNGAL_1"/>
    <property type="match status" value="1"/>
</dbReference>
<comment type="caution">
    <text evidence="3">The sequence shown here is derived from an EMBL/GenBank/DDBJ whole genome shotgun (WGS) entry which is preliminary data.</text>
</comment>
<dbReference type="InParanoid" id="A0A1E1LJ53"/>
<feature type="domain" description="Zn(2)-C6 fungal-type" evidence="2">
    <location>
        <begin position="17"/>
        <end position="47"/>
    </location>
</feature>
<dbReference type="PROSITE" id="PS50048">
    <property type="entry name" value="ZN2_CY6_FUNGAL_2"/>
    <property type="match status" value="1"/>
</dbReference>
<dbReference type="Gene3D" id="4.10.240.10">
    <property type="entry name" value="Zn(2)-C6 fungal-type DNA-binding domain"/>
    <property type="match status" value="1"/>
</dbReference>
<dbReference type="GO" id="GO:0008270">
    <property type="term" value="F:zinc ion binding"/>
    <property type="evidence" value="ECO:0007669"/>
    <property type="project" value="InterPro"/>
</dbReference>
<evidence type="ECO:0000313" key="3">
    <source>
        <dbReference type="EMBL" id="CZT10513.1"/>
    </source>
</evidence>
<dbReference type="PRINTS" id="PR00755">
    <property type="entry name" value="AFLATOXINBRP"/>
</dbReference>
<accession>A0A1E1LJ53</accession>
<name>A0A1E1LJ53_9HELO</name>
<dbReference type="Pfam" id="PF11951">
    <property type="entry name" value="Fungal_trans_2"/>
    <property type="match status" value="1"/>
</dbReference>
<reference evidence="4" key="1">
    <citation type="submission" date="2016-03" db="EMBL/GenBank/DDBJ databases">
        <authorList>
            <person name="Ploux O."/>
        </authorList>
    </citation>
    <scope>NUCLEOTIDE SEQUENCE [LARGE SCALE GENOMIC DNA]</scope>
    <source>
        <strain evidence="4">UK7</strain>
    </source>
</reference>
<evidence type="ECO:0000313" key="4">
    <source>
        <dbReference type="Proteomes" id="UP000178129"/>
    </source>
</evidence>
<dbReference type="Proteomes" id="UP000178129">
    <property type="component" value="Unassembled WGS sequence"/>
</dbReference>
<evidence type="ECO:0000256" key="1">
    <source>
        <dbReference type="ARBA" id="ARBA00023242"/>
    </source>
</evidence>
<dbReference type="InterPro" id="IPR021858">
    <property type="entry name" value="Fun_TF"/>
</dbReference>
<gene>
    <name evidence="3" type="ORF">RCO7_07503</name>
</gene>
<dbReference type="GO" id="GO:0000981">
    <property type="term" value="F:DNA-binding transcription factor activity, RNA polymerase II-specific"/>
    <property type="evidence" value="ECO:0007669"/>
    <property type="project" value="InterPro"/>
</dbReference>